<proteinExistence type="predicted"/>
<organism evidence="2 3">
    <name type="scientific">Rhizoclosmatium globosum</name>
    <dbReference type="NCBI Taxonomy" id="329046"/>
    <lineage>
        <taxon>Eukaryota</taxon>
        <taxon>Fungi</taxon>
        <taxon>Fungi incertae sedis</taxon>
        <taxon>Chytridiomycota</taxon>
        <taxon>Chytridiomycota incertae sedis</taxon>
        <taxon>Chytridiomycetes</taxon>
        <taxon>Chytridiales</taxon>
        <taxon>Chytriomycetaceae</taxon>
        <taxon>Rhizoclosmatium</taxon>
    </lineage>
</organism>
<protein>
    <submittedName>
        <fullName evidence="2">Uncharacterized protein</fullName>
    </submittedName>
</protein>
<gene>
    <name evidence="2" type="ORF">BCR33DRAFT_715648</name>
</gene>
<evidence type="ECO:0000256" key="1">
    <source>
        <dbReference type="SAM" id="MobiDB-lite"/>
    </source>
</evidence>
<feature type="compositionally biased region" description="Polar residues" evidence="1">
    <location>
        <begin position="170"/>
        <end position="179"/>
    </location>
</feature>
<comment type="caution">
    <text evidence="2">The sequence shown here is derived from an EMBL/GenBank/DDBJ whole genome shotgun (WGS) entry which is preliminary data.</text>
</comment>
<dbReference type="Proteomes" id="UP000193642">
    <property type="component" value="Unassembled WGS sequence"/>
</dbReference>
<feature type="region of interest" description="Disordered" evidence="1">
    <location>
        <begin position="223"/>
        <end position="257"/>
    </location>
</feature>
<name>A0A1Y2CHS9_9FUNG</name>
<evidence type="ECO:0000313" key="2">
    <source>
        <dbReference type="EMBL" id="ORY46611.1"/>
    </source>
</evidence>
<dbReference type="OrthoDB" id="203821at2759"/>
<keyword evidence="3" id="KW-1185">Reference proteome</keyword>
<accession>A0A1Y2CHS9</accession>
<sequence length="715" mass="81188">MEDRCLLLRADSTPKLPKLSRSVTASAEGFINQPRNPKNAVQALMAMKSFGFIKPESQSFVPESVVIDVENTPSITGLIGYGQSSPDSADELNHKRYKSSPAQPLPPLSKDNQPQRRSKSDNPEALSTRSLIKGDVMSKSSDSQTKLYDRGETSKDRGSAFIRANAPLNKLQNTGNDSEIAQKRDGKLGSVKKSQTALQTKDSRDSPRLAATEFSISGFQSLASDNNTIASPNRSLTGQNNPKLQPLARPNSAPNKLKETPWLQQSALRYECSDSTDSKEFDTKDVVAVVAKDILPKPTVDSTALDELDTTAKRLLQQNLRDQIRDSTNEISDTSMNETTCDVMCNDNHKIEEAQDKLSDSRALIRHHQEFLKTIEIPPLNEEVIVEELSFEQLKLQFQKDLEFLDQRETNMRRNSAHLKARRLSAMPDRIVSQIDWEKLNELVYNYLRLHRSRTDHIINFDLTQEIIQLLGQSLYTLDIVKKLKFLFSKLPTHELFEVKINLAHLNRICRAMELPEPLYRPISAMFGSLLFHTAPQLGFYVRGLWREDGDEPLIEKSQTEEMDAEATRLSAPFAKHSKSLQQIREEEFERWLLDKEAAESGLQNKSLQPGLSPRRHKKEKKSGRVRWFELRYRLEKVGVKKFVQEIRDSEIIAQAGIYTAPEEPKPKAKPTFNVNDFLRKQDLGPRIFLEEGCQTLHAAALELILTHMDAIFDK</sequence>
<evidence type="ECO:0000313" key="3">
    <source>
        <dbReference type="Proteomes" id="UP000193642"/>
    </source>
</evidence>
<reference evidence="2 3" key="1">
    <citation type="submission" date="2016-07" db="EMBL/GenBank/DDBJ databases">
        <title>Pervasive Adenine N6-methylation of Active Genes in Fungi.</title>
        <authorList>
            <consortium name="DOE Joint Genome Institute"/>
            <person name="Mondo S.J."/>
            <person name="Dannebaum R.O."/>
            <person name="Kuo R.C."/>
            <person name="Labutti K."/>
            <person name="Haridas S."/>
            <person name="Kuo A."/>
            <person name="Salamov A."/>
            <person name="Ahrendt S.R."/>
            <person name="Lipzen A."/>
            <person name="Sullivan W."/>
            <person name="Andreopoulos W.B."/>
            <person name="Clum A."/>
            <person name="Lindquist E."/>
            <person name="Daum C."/>
            <person name="Ramamoorthy G.K."/>
            <person name="Gryganskyi A."/>
            <person name="Culley D."/>
            <person name="Magnuson J.K."/>
            <person name="James T.Y."/>
            <person name="O'Malley M.A."/>
            <person name="Stajich J.E."/>
            <person name="Spatafora J.W."/>
            <person name="Visel A."/>
            <person name="Grigoriev I.V."/>
        </authorList>
    </citation>
    <scope>NUCLEOTIDE SEQUENCE [LARGE SCALE GENOMIC DNA]</scope>
    <source>
        <strain evidence="2 3">JEL800</strain>
    </source>
</reference>
<dbReference type="EMBL" id="MCGO01000016">
    <property type="protein sequence ID" value="ORY46611.1"/>
    <property type="molecule type" value="Genomic_DNA"/>
</dbReference>
<feature type="compositionally biased region" description="Basic and acidic residues" evidence="1">
    <location>
        <begin position="147"/>
        <end position="158"/>
    </location>
</feature>
<dbReference type="AlphaFoldDB" id="A0A1Y2CHS9"/>
<feature type="compositionally biased region" description="Polar residues" evidence="1">
    <location>
        <begin position="223"/>
        <end position="243"/>
    </location>
</feature>
<feature type="region of interest" description="Disordered" evidence="1">
    <location>
        <begin position="78"/>
        <end position="208"/>
    </location>
</feature>